<feature type="chain" id="PRO_5045759235" evidence="1">
    <location>
        <begin position="24"/>
        <end position="547"/>
    </location>
</feature>
<dbReference type="InterPro" id="IPR000914">
    <property type="entry name" value="SBP_5_dom"/>
</dbReference>
<evidence type="ECO:0000313" key="4">
    <source>
        <dbReference type="Proteomes" id="UP001203761"/>
    </source>
</evidence>
<dbReference type="SUPFAM" id="SSF53850">
    <property type="entry name" value="Periplasmic binding protein-like II"/>
    <property type="match status" value="1"/>
</dbReference>
<evidence type="ECO:0000256" key="1">
    <source>
        <dbReference type="SAM" id="SignalP"/>
    </source>
</evidence>
<dbReference type="PROSITE" id="PS51257">
    <property type="entry name" value="PROKAR_LIPOPROTEIN"/>
    <property type="match status" value="1"/>
</dbReference>
<organism evidence="3 4">
    <name type="scientific">Brachybacterium equifaecis</name>
    <dbReference type="NCBI Taxonomy" id="2910770"/>
    <lineage>
        <taxon>Bacteria</taxon>
        <taxon>Bacillati</taxon>
        <taxon>Actinomycetota</taxon>
        <taxon>Actinomycetes</taxon>
        <taxon>Micrococcales</taxon>
        <taxon>Dermabacteraceae</taxon>
        <taxon>Brachybacterium</taxon>
    </lineage>
</organism>
<proteinExistence type="predicted"/>
<evidence type="ECO:0000313" key="3">
    <source>
        <dbReference type="EMBL" id="MCL6422029.1"/>
    </source>
</evidence>
<evidence type="ECO:0000259" key="2">
    <source>
        <dbReference type="Pfam" id="PF00496"/>
    </source>
</evidence>
<sequence length="547" mass="58089">MQIRRRSLILGSGAAGASALALAACGSGGSGSGGGASSSGDAVVFVNNTEPENPLIPTNTSELGGGDVLNACFSCLLAYAADGSSENEVAKSIESEDAQNWTITLEEGWKFSDGTPVTAKSFVDAWNFGALTTNAQRAQSFFEPIEGFADVSAKEPTAETMSGLAVVDDHTFTVRLNSPQSDFPSRLGYWAFAPLPESAFEDIEAFGELPVSNGPYKVESWTHDSEIVCVPNPEYTGPRPAKNAGITFVVYADEETAYNDLASGSLDVIGGIPSSALSTFEDELGERAINQPAAILQFITIPQYDPNFQGEAGALRRKAFSRAIDRAQICEAIFFGTRVPATDFTSTSIEGGGATDIPGSEVLQFDAAEAKSLWEQAEAISPFQGELTLSYNADGPNKDWVEAVCNSVTNSIGVTAVPTPYPAFGAYKEQIAAREITGPFRSSWVADYPSVFNFLFPLYASASADGNGSNDGQFKNEEFDRLLAEGQQATDPAEALAKWKDAQAVLMENLPSVPLWYQNTMGGHSEAVSDVKFSWNGGLLFPDIVKG</sequence>
<dbReference type="PANTHER" id="PTHR30290">
    <property type="entry name" value="PERIPLASMIC BINDING COMPONENT OF ABC TRANSPORTER"/>
    <property type="match status" value="1"/>
</dbReference>
<reference evidence="3" key="1">
    <citation type="submission" date="2022-02" db="EMBL/GenBank/DDBJ databases">
        <authorList>
            <person name="Lee M."/>
            <person name="Kim S.-J."/>
            <person name="Jung M.-Y."/>
        </authorList>
    </citation>
    <scope>NUCLEOTIDE SEQUENCE</scope>
    <source>
        <strain evidence="3">JHP9</strain>
    </source>
</reference>
<feature type="signal peptide" evidence="1">
    <location>
        <begin position="1"/>
        <end position="23"/>
    </location>
</feature>
<dbReference type="Gene3D" id="3.40.190.10">
    <property type="entry name" value="Periplasmic binding protein-like II"/>
    <property type="match status" value="1"/>
</dbReference>
<dbReference type="RefSeq" id="WP_249736191.1">
    <property type="nucleotide sequence ID" value="NZ_JAKNCJ010000001.1"/>
</dbReference>
<dbReference type="Proteomes" id="UP001203761">
    <property type="component" value="Unassembled WGS sequence"/>
</dbReference>
<name>A0ABT0QYE0_9MICO</name>
<feature type="domain" description="Solute-binding protein family 5" evidence="2">
    <location>
        <begin position="88"/>
        <end position="463"/>
    </location>
</feature>
<dbReference type="Gene3D" id="3.10.105.10">
    <property type="entry name" value="Dipeptide-binding Protein, Domain 3"/>
    <property type="match status" value="1"/>
</dbReference>
<dbReference type="PANTHER" id="PTHR30290:SF83">
    <property type="entry name" value="ABC TRANSPORTER SUBSTRATE-BINDING PROTEIN"/>
    <property type="match status" value="1"/>
</dbReference>
<dbReference type="PIRSF" id="PIRSF002741">
    <property type="entry name" value="MppA"/>
    <property type="match status" value="1"/>
</dbReference>
<gene>
    <name evidence="3" type="ORF">Bequi_01270</name>
</gene>
<dbReference type="CDD" id="cd00995">
    <property type="entry name" value="PBP2_NikA_DppA_OppA_like"/>
    <property type="match status" value="1"/>
</dbReference>
<protein>
    <submittedName>
        <fullName evidence="3">ABC transporter substrate-binding protein</fullName>
    </submittedName>
</protein>
<dbReference type="InterPro" id="IPR030678">
    <property type="entry name" value="Peptide/Ni-bd"/>
</dbReference>
<dbReference type="Gene3D" id="3.90.76.10">
    <property type="entry name" value="Dipeptide-binding Protein, Domain 1"/>
    <property type="match status" value="1"/>
</dbReference>
<dbReference type="InterPro" id="IPR039424">
    <property type="entry name" value="SBP_5"/>
</dbReference>
<dbReference type="Pfam" id="PF00496">
    <property type="entry name" value="SBP_bac_5"/>
    <property type="match status" value="1"/>
</dbReference>
<keyword evidence="4" id="KW-1185">Reference proteome</keyword>
<accession>A0ABT0QYE0</accession>
<dbReference type="EMBL" id="JAKNCJ010000001">
    <property type="protein sequence ID" value="MCL6422029.1"/>
    <property type="molecule type" value="Genomic_DNA"/>
</dbReference>
<keyword evidence="1" id="KW-0732">Signal</keyword>
<comment type="caution">
    <text evidence="3">The sequence shown here is derived from an EMBL/GenBank/DDBJ whole genome shotgun (WGS) entry which is preliminary data.</text>
</comment>